<dbReference type="AlphaFoldDB" id="A0A165PJ97"/>
<dbReference type="Gene3D" id="1.20.5.510">
    <property type="entry name" value="Single helix bin"/>
    <property type="match status" value="1"/>
</dbReference>
<proteinExistence type="predicted"/>
<name>A0A165PJ97_9APHY</name>
<dbReference type="InterPro" id="IPR033433">
    <property type="entry name" value="GtaA_N"/>
</dbReference>
<feature type="compositionally biased region" description="Low complexity" evidence="1">
    <location>
        <begin position="830"/>
        <end position="852"/>
    </location>
</feature>
<dbReference type="EMBL" id="KV429068">
    <property type="protein sequence ID" value="KZT68277.1"/>
    <property type="molecule type" value="Genomic_DNA"/>
</dbReference>
<dbReference type="InterPro" id="IPR008928">
    <property type="entry name" value="6-hairpin_glycosidase_sf"/>
</dbReference>
<feature type="region of interest" description="Disordered" evidence="1">
    <location>
        <begin position="809"/>
        <end position="866"/>
    </location>
</feature>
<evidence type="ECO:0000259" key="5">
    <source>
        <dbReference type="Pfam" id="PF17168"/>
    </source>
</evidence>
<evidence type="ECO:0000259" key="4">
    <source>
        <dbReference type="Pfam" id="PF16335"/>
    </source>
</evidence>
<dbReference type="PANTHER" id="PTHR31987:SF14">
    <property type="entry name" value="PUTATIVE (AFU_ORTHOLOGUE AFUA_6G09910)-RELATED"/>
    <property type="match status" value="1"/>
</dbReference>
<feature type="domain" description="Glutaminase A N-terminal" evidence="5">
    <location>
        <begin position="105"/>
        <end position="342"/>
    </location>
</feature>
<keyword evidence="3" id="KW-0732">Signal</keyword>
<feature type="domain" description="Glutaminase A central" evidence="4">
    <location>
        <begin position="354"/>
        <end position="701"/>
    </location>
</feature>
<dbReference type="Gene3D" id="1.50.10.10">
    <property type="match status" value="1"/>
</dbReference>
<evidence type="ECO:0000256" key="1">
    <source>
        <dbReference type="SAM" id="MobiDB-lite"/>
    </source>
</evidence>
<feature type="region of interest" description="Disordered" evidence="1">
    <location>
        <begin position="772"/>
        <end position="795"/>
    </location>
</feature>
<dbReference type="Pfam" id="PF17168">
    <property type="entry name" value="DUF5127"/>
    <property type="match status" value="1"/>
</dbReference>
<evidence type="ECO:0000256" key="2">
    <source>
        <dbReference type="SAM" id="Phobius"/>
    </source>
</evidence>
<sequence length="896" mass="97559">MTFFVLASFLFLLHITLLHAHGAQTFWPVAIPLAVRTPYLNTWMFAQNTTTTSNDWPSFWNGQILGWICYIRVDGKTYTLFGNNNLASSYNISAGTVLETELTPTRTIQVIEAGPMNVTLTFLSPIDPSDLVFQSLPLSYTSVNFTSTDGQPHDIQLYADLTGEWLYGGGQSPRSTQMMTWSSTQTSGMIYHQFQLQDPAAFQENDGQASDGTAYHAMALGQNQNISWQTCEDTVCRPEFVLAGGVNSKNDNNTFRNITDDWPIFPISINLGSVASPSTPVVWTVGYVRDPSISYTLSGQTTSLRPYYTTQYSTLEAALEDFVSNYDNSLSQAMALDERIREEALNISADGKLYDMLSLATRQVFSSLEITAPESAGGQARIFMKDMGLTNRVTPVENLYAALPMFLYFNASLVKPLLVPLLEQQNSSLGSFPSAASDIGSTFPTVSGPNLDPNEAIEQTSNMLILALAHAHFSNDTSLLQDYYDVLTVWEENLEQNALYPSGQVSIDDGATYTNSSNLALKGIYAIQAMAQISQLVGQKDDYQSYNSTASAFINTWQSLALPSDDDPIVLTTYRGAQYTWSLPYNLYPQTLFGFNLLNETILEKLTVSYGQMLEPSSSYGFKYGLPIDSAYNSHGDAAWNAFMAAAFAGTNDTLSSQIFDTLWEYASNNETSMPFGTIYSVESGKYINGTSNPSLGGLFAPFVRSGVAASSTDGQGGSGSTPLAGGSSHSTNTGAIVGGVVGGVLGLLVLLGLLFWLLRRRRTRKTNIDLLDTSGTRTEPTPYQPAPANAPQTPLVLMSEKRQREIAEREGLPLLPKSSTAPYSTVSDAPQSTSGSASAGGTLPSTLSSDSSRSRQDELLGLRSDIENLRRIMLSVHVERPEPSDLGAPPEYHDS</sequence>
<keyword evidence="2" id="KW-0812">Transmembrane</keyword>
<feature type="chain" id="PRO_5007864077" description="DUF1793-domain-containing protein" evidence="3">
    <location>
        <begin position="21"/>
        <end position="896"/>
    </location>
</feature>
<dbReference type="InterPro" id="IPR052743">
    <property type="entry name" value="Glutaminase_GtaA"/>
</dbReference>
<protein>
    <recommendedName>
        <fullName evidence="8">DUF1793-domain-containing protein</fullName>
    </recommendedName>
</protein>
<dbReference type="Pfam" id="PF16335">
    <property type="entry name" value="GtaA_6_Hairpin"/>
    <property type="match status" value="1"/>
</dbReference>
<dbReference type="STRING" id="1314783.A0A165PJ97"/>
<evidence type="ECO:0008006" key="8">
    <source>
        <dbReference type="Google" id="ProtNLM"/>
    </source>
</evidence>
<keyword evidence="2" id="KW-0472">Membrane</keyword>
<feature type="transmembrane region" description="Helical" evidence="2">
    <location>
        <begin position="737"/>
        <end position="759"/>
    </location>
</feature>
<organism evidence="6 7">
    <name type="scientific">Daedalea quercina L-15889</name>
    <dbReference type="NCBI Taxonomy" id="1314783"/>
    <lineage>
        <taxon>Eukaryota</taxon>
        <taxon>Fungi</taxon>
        <taxon>Dikarya</taxon>
        <taxon>Basidiomycota</taxon>
        <taxon>Agaricomycotina</taxon>
        <taxon>Agaricomycetes</taxon>
        <taxon>Polyporales</taxon>
        <taxon>Fomitopsis</taxon>
    </lineage>
</organism>
<feature type="compositionally biased region" description="Basic and acidic residues" evidence="1">
    <location>
        <begin position="853"/>
        <end position="866"/>
    </location>
</feature>
<dbReference type="SUPFAM" id="SSF48208">
    <property type="entry name" value="Six-hairpin glycosidases"/>
    <property type="match status" value="1"/>
</dbReference>
<reference evidence="6 7" key="1">
    <citation type="journal article" date="2016" name="Mol. Biol. Evol.">
        <title>Comparative Genomics of Early-Diverging Mushroom-Forming Fungi Provides Insights into the Origins of Lignocellulose Decay Capabilities.</title>
        <authorList>
            <person name="Nagy L.G."/>
            <person name="Riley R."/>
            <person name="Tritt A."/>
            <person name="Adam C."/>
            <person name="Daum C."/>
            <person name="Floudas D."/>
            <person name="Sun H."/>
            <person name="Yadav J.S."/>
            <person name="Pangilinan J."/>
            <person name="Larsson K.H."/>
            <person name="Matsuura K."/>
            <person name="Barry K."/>
            <person name="Labutti K."/>
            <person name="Kuo R."/>
            <person name="Ohm R.A."/>
            <person name="Bhattacharya S.S."/>
            <person name="Shirouzu T."/>
            <person name="Yoshinaga Y."/>
            <person name="Martin F.M."/>
            <person name="Grigoriev I.V."/>
            <person name="Hibbett D.S."/>
        </authorList>
    </citation>
    <scope>NUCLEOTIDE SEQUENCE [LARGE SCALE GENOMIC DNA]</scope>
    <source>
        <strain evidence="6 7">L-15889</strain>
    </source>
</reference>
<accession>A0A165PJ97</accession>
<evidence type="ECO:0000313" key="6">
    <source>
        <dbReference type="EMBL" id="KZT68277.1"/>
    </source>
</evidence>
<feature type="region of interest" description="Disordered" evidence="1">
    <location>
        <begin position="877"/>
        <end position="896"/>
    </location>
</feature>
<feature type="compositionally biased region" description="Polar residues" evidence="1">
    <location>
        <begin position="818"/>
        <end position="829"/>
    </location>
</feature>
<gene>
    <name evidence="6" type="ORF">DAEQUDRAFT_337507</name>
</gene>
<evidence type="ECO:0000313" key="7">
    <source>
        <dbReference type="Proteomes" id="UP000076727"/>
    </source>
</evidence>
<dbReference type="GO" id="GO:0003824">
    <property type="term" value="F:catalytic activity"/>
    <property type="evidence" value="ECO:0007669"/>
    <property type="project" value="UniProtKB-ARBA"/>
</dbReference>
<evidence type="ECO:0000256" key="3">
    <source>
        <dbReference type="SAM" id="SignalP"/>
    </source>
</evidence>
<dbReference type="InterPro" id="IPR032514">
    <property type="entry name" value="GtaA_central"/>
</dbReference>
<dbReference type="PANTHER" id="PTHR31987">
    <property type="entry name" value="GLUTAMINASE A-RELATED"/>
    <property type="match status" value="1"/>
</dbReference>
<feature type="signal peptide" evidence="3">
    <location>
        <begin position="1"/>
        <end position="20"/>
    </location>
</feature>
<dbReference type="InterPro" id="IPR012341">
    <property type="entry name" value="6hp_glycosidase-like_sf"/>
</dbReference>
<dbReference type="GO" id="GO:0005975">
    <property type="term" value="P:carbohydrate metabolic process"/>
    <property type="evidence" value="ECO:0007669"/>
    <property type="project" value="InterPro"/>
</dbReference>
<keyword evidence="2" id="KW-1133">Transmembrane helix</keyword>
<dbReference type="OrthoDB" id="3918848at2759"/>
<dbReference type="Proteomes" id="UP000076727">
    <property type="component" value="Unassembled WGS sequence"/>
</dbReference>
<keyword evidence="7" id="KW-1185">Reference proteome</keyword>